<dbReference type="PANTHER" id="PTHR12515:SF5">
    <property type="entry name" value="PROTEIN SMAUG"/>
    <property type="match status" value="1"/>
</dbReference>
<dbReference type="GO" id="GO:0030371">
    <property type="term" value="F:translation repressor activity"/>
    <property type="evidence" value="ECO:0007669"/>
    <property type="project" value="InterPro"/>
</dbReference>
<evidence type="ECO:0000256" key="3">
    <source>
        <dbReference type="ARBA" id="ARBA00022490"/>
    </source>
</evidence>
<sequence length="651" mass="73342">MELRMYDLLISLLSVIYPASMMRLTHNTSCTSLSALEQQQPCGSTATIYPPIQPRRLAAAEQLEDQLLLHLQNVSIFNSKDVDLAGLGITSVSITNGNPWQPRATSFGTASTNGFTSSDTSSAPLSPISSPGLNKANFQSGQRAFVRNPAHPNHLRNARDQQSFHANRRSNNHGASPAEQTMRTIHIRGSGEEYHPGMRALPYWLKKLRLHKYAPLFQDMTYRQLLAIDSTALEKMRVTNGARKKIAQSIEKLHERPALLKSIDEKLKNGTQCVRCAICSIRQLLWCPFIRYDGGSRKTSSEIIDAFHVPTQMISNDNLPALMFRVIETLNQMIFPLRKQLLDLEDEYQLTMFHIFESVMKNESFTQNQQRRAFSMKRNARNFANPEDIRRHRMGMVSSSQCEGCHHAEVVNRERLMEFQDRRVRQAREARGPITELIAPPQNARLEFNVPPASPSQRIQKRPALVEDEEWLATSTGSPKITNAPIASFSPVILDNSVLESIILPQHQPGHFWNNVNTIWGDEKPSTSYIFPEYRNPEHKPQQSSSSSMTMMMEAASEEFDQPSFNFLRMLSDEVPPKTPSLNDFNFSDSITSSSKKANSTGSGYSSSDSEVSIITSPRASSVSTEDVLPKTLYGINQILCPSTAFTFHYM</sequence>
<keyword evidence="3" id="KW-0963">Cytoplasm</keyword>
<dbReference type="GO" id="GO:0000932">
    <property type="term" value="C:P-body"/>
    <property type="evidence" value="ECO:0007669"/>
    <property type="project" value="TreeGrafter"/>
</dbReference>
<evidence type="ECO:0000256" key="2">
    <source>
        <dbReference type="ARBA" id="ARBA00008232"/>
    </source>
</evidence>
<accession>A0A8R1DGZ0</accession>
<proteinExistence type="inferred from homology"/>
<evidence type="ECO:0000256" key="5">
    <source>
        <dbReference type="SAM" id="MobiDB-lite"/>
    </source>
</evidence>
<keyword evidence="4" id="KW-0694">RNA-binding</keyword>
<comment type="similarity">
    <text evidence="2">Belongs to the SMAUG family.</text>
</comment>
<organism evidence="7 8">
    <name type="scientific">Caenorhabditis japonica</name>
    <dbReference type="NCBI Taxonomy" id="281687"/>
    <lineage>
        <taxon>Eukaryota</taxon>
        <taxon>Metazoa</taxon>
        <taxon>Ecdysozoa</taxon>
        <taxon>Nematoda</taxon>
        <taxon>Chromadorea</taxon>
        <taxon>Rhabditida</taxon>
        <taxon>Rhabditina</taxon>
        <taxon>Rhabditomorpha</taxon>
        <taxon>Rhabditoidea</taxon>
        <taxon>Rhabditidae</taxon>
        <taxon>Peloderinae</taxon>
        <taxon>Caenorhabditis</taxon>
    </lineage>
</organism>
<comment type="subcellular location">
    <subcellularLocation>
        <location evidence="1">Cytoplasm</location>
    </subcellularLocation>
</comment>
<keyword evidence="8" id="KW-1185">Reference proteome</keyword>
<feature type="region of interest" description="Disordered" evidence="5">
    <location>
        <begin position="592"/>
        <end position="611"/>
    </location>
</feature>
<reference evidence="7" key="2">
    <citation type="submission" date="2022-06" db="UniProtKB">
        <authorList>
            <consortium name="EnsemblMetazoa"/>
        </authorList>
    </citation>
    <scope>IDENTIFICATION</scope>
    <source>
        <strain evidence="7">DF5081</strain>
    </source>
</reference>
<dbReference type="InterPro" id="IPR050897">
    <property type="entry name" value="SMAUG/VTS1_RNA-bind"/>
</dbReference>
<evidence type="ECO:0000256" key="4">
    <source>
        <dbReference type="ARBA" id="ARBA00022884"/>
    </source>
</evidence>
<evidence type="ECO:0000313" key="8">
    <source>
        <dbReference type="Proteomes" id="UP000005237"/>
    </source>
</evidence>
<dbReference type="InterPro" id="IPR001660">
    <property type="entry name" value="SAM"/>
</dbReference>
<evidence type="ECO:0000259" key="6">
    <source>
        <dbReference type="SMART" id="SM00454"/>
    </source>
</evidence>
<dbReference type="GO" id="GO:0003729">
    <property type="term" value="F:mRNA binding"/>
    <property type="evidence" value="ECO:0007669"/>
    <property type="project" value="TreeGrafter"/>
</dbReference>
<dbReference type="InterPro" id="IPR037093">
    <property type="entry name" value="PHAT_dom_sf"/>
</dbReference>
<name>A0A8R1DGZ0_CAEJA</name>
<dbReference type="InterPro" id="IPR013761">
    <property type="entry name" value="SAM/pointed_sf"/>
</dbReference>
<dbReference type="Proteomes" id="UP000005237">
    <property type="component" value="Unassembled WGS sequence"/>
</dbReference>
<dbReference type="EnsemblMetazoa" id="CJA02467a.1">
    <property type="protein sequence ID" value="CJA02467a.1"/>
    <property type="gene ID" value="WBGene00121671"/>
</dbReference>
<feature type="region of interest" description="Disordered" evidence="5">
    <location>
        <begin position="104"/>
        <end position="136"/>
    </location>
</feature>
<dbReference type="Gene3D" id="1.10.150.50">
    <property type="entry name" value="Transcription Factor, Ets-1"/>
    <property type="match status" value="1"/>
</dbReference>
<evidence type="ECO:0000313" key="7">
    <source>
        <dbReference type="EnsemblMetazoa" id="CJA02467a.1"/>
    </source>
</evidence>
<dbReference type="SUPFAM" id="SSF47769">
    <property type="entry name" value="SAM/Pointed domain"/>
    <property type="match status" value="1"/>
</dbReference>
<feature type="compositionally biased region" description="Low complexity" evidence="5">
    <location>
        <begin position="600"/>
        <end position="611"/>
    </location>
</feature>
<reference evidence="8" key="1">
    <citation type="submission" date="2010-08" db="EMBL/GenBank/DDBJ databases">
        <authorList>
            <consortium name="Caenorhabditis japonica Sequencing Consortium"/>
            <person name="Wilson R.K."/>
        </authorList>
    </citation>
    <scope>NUCLEOTIDE SEQUENCE [LARGE SCALE GENOMIC DNA]</scope>
    <source>
        <strain evidence="8">DF5081</strain>
    </source>
</reference>
<dbReference type="AlphaFoldDB" id="A0A8R1DGZ0"/>
<protein>
    <submittedName>
        <fullName evidence="7">SAM domain-containing protein</fullName>
    </submittedName>
</protein>
<dbReference type="SMART" id="SM00454">
    <property type="entry name" value="SAM"/>
    <property type="match status" value="1"/>
</dbReference>
<feature type="domain" description="SAM" evidence="6">
    <location>
        <begin position="193"/>
        <end position="256"/>
    </location>
</feature>
<dbReference type="Pfam" id="PF00536">
    <property type="entry name" value="SAM_1"/>
    <property type="match status" value="1"/>
</dbReference>
<dbReference type="Gene3D" id="1.25.40.170">
    <property type="entry name" value="Smaug, PHAT domain"/>
    <property type="match status" value="1"/>
</dbReference>
<dbReference type="PANTHER" id="PTHR12515">
    <property type="entry name" value="STERILE ALPHA MOTIF DOMAIN CONTAINING PROTEIN 4-RELATED"/>
    <property type="match status" value="1"/>
</dbReference>
<dbReference type="GO" id="GO:0000289">
    <property type="term" value="P:nuclear-transcribed mRNA poly(A) tail shortening"/>
    <property type="evidence" value="ECO:0007669"/>
    <property type="project" value="TreeGrafter"/>
</dbReference>
<evidence type="ECO:0000256" key="1">
    <source>
        <dbReference type="ARBA" id="ARBA00004496"/>
    </source>
</evidence>